<evidence type="ECO:0000256" key="4">
    <source>
        <dbReference type="ARBA" id="ARBA00022989"/>
    </source>
</evidence>
<dbReference type="PANTHER" id="PTHR12668">
    <property type="entry name" value="TRANSMEMBRANE PROTEIN 14, 15"/>
    <property type="match status" value="1"/>
</dbReference>
<dbReference type="Gene3D" id="1.10.10.1740">
    <property type="entry name" value="Transmembrane protein 14-like"/>
    <property type="match status" value="1"/>
</dbReference>
<keyword evidence="5 6" id="KW-0472">Membrane</keyword>
<dbReference type="GO" id="GO:0016020">
    <property type="term" value="C:membrane"/>
    <property type="evidence" value="ECO:0007669"/>
    <property type="project" value="UniProtKB-SubCell"/>
</dbReference>
<feature type="transmembrane region" description="Helical" evidence="6">
    <location>
        <begin position="81"/>
        <end position="100"/>
    </location>
</feature>
<accession>A0AAW2Z8F1</accession>
<evidence type="ECO:0000256" key="2">
    <source>
        <dbReference type="ARBA" id="ARBA00007590"/>
    </source>
</evidence>
<comment type="subcellular location">
    <subcellularLocation>
        <location evidence="1">Membrane</location>
    </subcellularLocation>
</comment>
<name>A0AAW2Z8F1_9EUKA</name>
<organism evidence="7 8">
    <name type="scientific">Acrasis kona</name>
    <dbReference type="NCBI Taxonomy" id="1008807"/>
    <lineage>
        <taxon>Eukaryota</taxon>
        <taxon>Discoba</taxon>
        <taxon>Heterolobosea</taxon>
        <taxon>Tetramitia</taxon>
        <taxon>Eutetramitia</taxon>
        <taxon>Acrasidae</taxon>
        <taxon>Acrasis</taxon>
    </lineage>
</organism>
<keyword evidence="8" id="KW-1185">Reference proteome</keyword>
<dbReference type="InterPro" id="IPR044890">
    <property type="entry name" value="TMEM14_sf"/>
</dbReference>
<evidence type="ECO:0000256" key="1">
    <source>
        <dbReference type="ARBA" id="ARBA00004370"/>
    </source>
</evidence>
<evidence type="ECO:0000256" key="3">
    <source>
        <dbReference type="ARBA" id="ARBA00022692"/>
    </source>
</evidence>
<reference evidence="7 8" key="1">
    <citation type="submission" date="2024-03" db="EMBL/GenBank/DDBJ databases">
        <title>The Acrasis kona genome and developmental transcriptomes reveal deep origins of eukaryotic multicellular pathways.</title>
        <authorList>
            <person name="Sheikh S."/>
            <person name="Fu C.-J."/>
            <person name="Brown M.W."/>
            <person name="Baldauf S.L."/>
        </authorList>
    </citation>
    <scope>NUCLEOTIDE SEQUENCE [LARGE SCALE GENOMIC DNA]</scope>
    <source>
        <strain evidence="7 8">ATCC MYA-3509</strain>
    </source>
</reference>
<evidence type="ECO:0000256" key="6">
    <source>
        <dbReference type="SAM" id="Phobius"/>
    </source>
</evidence>
<protein>
    <submittedName>
        <fullName evidence="7">1 TM domain-containing transmembrane protein</fullName>
    </submittedName>
</protein>
<evidence type="ECO:0000313" key="8">
    <source>
        <dbReference type="Proteomes" id="UP001431209"/>
    </source>
</evidence>
<comment type="similarity">
    <text evidence="2">Belongs to the TMEM14 family.</text>
</comment>
<dbReference type="EMBL" id="JAOPGA020001145">
    <property type="protein sequence ID" value="KAL0485518.1"/>
    <property type="molecule type" value="Genomic_DNA"/>
</dbReference>
<comment type="caution">
    <text evidence="7">The sequence shown here is derived from an EMBL/GenBank/DDBJ whole genome shotgun (WGS) entry which is preliminary data.</text>
</comment>
<keyword evidence="3 6" id="KW-0812">Transmembrane</keyword>
<dbReference type="InterPro" id="IPR005349">
    <property type="entry name" value="TMEM14"/>
</dbReference>
<evidence type="ECO:0000313" key="7">
    <source>
        <dbReference type="EMBL" id="KAL0485518.1"/>
    </source>
</evidence>
<gene>
    <name evidence="7" type="ORF">AKO1_003108</name>
</gene>
<dbReference type="Proteomes" id="UP001431209">
    <property type="component" value="Unassembled WGS sequence"/>
</dbReference>
<proteinExistence type="inferred from homology"/>
<dbReference type="Pfam" id="PF03647">
    <property type="entry name" value="Tmemb_14"/>
    <property type="match status" value="1"/>
</dbReference>
<evidence type="ECO:0000256" key="5">
    <source>
        <dbReference type="ARBA" id="ARBA00023136"/>
    </source>
</evidence>
<keyword evidence="4 6" id="KW-1133">Transmembrane helix</keyword>
<dbReference type="AlphaFoldDB" id="A0AAW2Z8F1"/>
<sequence length="106" mass="11059">MADHLSNTMAALCAAGGIAGYVKAKSVPSLIGGLGLGLIYAYSSYTLTKEYDVRNCYFTGTVASGILLATGSSRLFKTGKLMPAGIMAGLGAATTSYYFYKFQTSK</sequence>